<keyword evidence="6" id="KW-0413">Isomerase</keyword>
<dbReference type="PROSITE" id="PS00194">
    <property type="entry name" value="THIOREDOXIN_1"/>
    <property type="match status" value="1"/>
</dbReference>
<reference evidence="6 7" key="1">
    <citation type="submission" date="2023-07" db="EMBL/GenBank/DDBJ databases">
        <title>Sorghum-associated microbial communities from plants grown in Nebraska, USA.</title>
        <authorList>
            <person name="Schachtman D."/>
        </authorList>
    </citation>
    <scope>NUCLEOTIDE SEQUENCE [LARGE SCALE GENOMIC DNA]</scope>
    <source>
        <strain evidence="6 7">BE314</strain>
    </source>
</reference>
<comment type="caution">
    <text evidence="6">The sequence shown here is derived from an EMBL/GenBank/DDBJ whole genome shotgun (WGS) entry which is preliminary data.</text>
</comment>
<proteinExistence type="predicted"/>
<dbReference type="InterPro" id="IPR050553">
    <property type="entry name" value="Thioredoxin_ResA/DsbE_sf"/>
</dbReference>
<protein>
    <submittedName>
        <fullName evidence="6">Thiol-disulfide isomerase/thioredoxin</fullName>
    </submittedName>
</protein>
<keyword evidence="2" id="KW-0201">Cytochrome c-type biogenesis</keyword>
<dbReference type="PANTHER" id="PTHR42852">
    <property type="entry name" value="THIOL:DISULFIDE INTERCHANGE PROTEIN DSBE"/>
    <property type="match status" value="1"/>
</dbReference>
<dbReference type="InterPro" id="IPR036249">
    <property type="entry name" value="Thioredoxin-like_sf"/>
</dbReference>
<evidence type="ECO:0000313" key="6">
    <source>
        <dbReference type="EMBL" id="MDR7272798.1"/>
    </source>
</evidence>
<comment type="subcellular location">
    <subcellularLocation>
        <location evidence="1">Cell envelope</location>
    </subcellularLocation>
</comment>
<keyword evidence="7" id="KW-1185">Reference proteome</keyword>
<gene>
    <name evidence="6" type="ORF">J2X20_005481</name>
</gene>
<feature type="chain" id="PRO_5046314594" evidence="4">
    <location>
        <begin position="29"/>
        <end position="183"/>
    </location>
</feature>
<dbReference type="RefSeq" id="WP_310272514.1">
    <property type="nucleotide sequence ID" value="NZ_JAVDXU010000005.1"/>
</dbReference>
<dbReference type="Pfam" id="PF08534">
    <property type="entry name" value="Redoxin"/>
    <property type="match status" value="1"/>
</dbReference>
<evidence type="ECO:0000313" key="7">
    <source>
        <dbReference type="Proteomes" id="UP001180453"/>
    </source>
</evidence>
<evidence type="ECO:0000256" key="1">
    <source>
        <dbReference type="ARBA" id="ARBA00004196"/>
    </source>
</evidence>
<dbReference type="EMBL" id="JAVDXU010000005">
    <property type="protein sequence ID" value="MDR7272798.1"/>
    <property type="molecule type" value="Genomic_DNA"/>
</dbReference>
<feature type="signal peptide" evidence="4">
    <location>
        <begin position="1"/>
        <end position="28"/>
    </location>
</feature>
<dbReference type="PROSITE" id="PS51352">
    <property type="entry name" value="THIOREDOXIN_2"/>
    <property type="match status" value="1"/>
</dbReference>
<dbReference type="SUPFAM" id="SSF52833">
    <property type="entry name" value="Thioredoxin-like"/>
    <property type="match status" value="1"/>
</dbReference>
<keyword evidence="4" id="KW-0732">Signal</keyword>
<dbReference type="InterPro" id="IPR006311">
    <property type="entry name" value="TAT_signal"/>
</dbReference>
<feature type="domain" description="Thioredoxin" evidence="5">
    <location>
        <begin position="39"/>
        <end position="181"/>
    </location>
</feature>
<sequence length="183" mass="19907">MNKEIVDRRGLLAWAGLAALTGSLPAHAEDAPKAGPARPPLERVATDAPLGKVLDGKELKLSDYEGKVVVVNFWASWCGYCREEFPYLDKLQRAAADRLQVVSVNTEERDVFRKLSRALAEHVQLTLAYDPGKACQETFKAPGSLPYTVVLRRDRSVAGIKTGWGESSLKGLVDMVNAAITAA</sequence>
<dbReference type="PANTHER" id="PTHR42852:SF13">
    <property type="entry name" value="PROTEIN DIPZ"/>
    <property type="match status" value="1"/>
</dbReference>
<organism evidence="6 7">
    <name type="scientific">Roseateles saccharophilus</name>
    <name type="common">Pseudomonas saccharophila</name>
    <dbReference type="NCBI Taxonomy" id="304"/>
    <lineage>
        <taxon>Bacteria</taxon>
        <taxon>Pseudomonadati</taxon>
        <taxon>Pseudomonadota</taxon>
        <taxon>Betaproteobacteria</taxon>
        <taxon>Burkholderiales</taxon>
        <taxon>Sphaerotilaceae</taxon>
        <taxon>Roseateles</taxon>
    </lineage>
</organism>
<dbReference type="InterPro" id="IPR017937">
    <property type="entry name" value="Thioredoxin_CS"/>
</dbReference>
<name>A0ABU1YVB5_ROSSA</name>
<accession>A0ABU1YVB5</accession>
<evidence type="ECO:0000256" key="3">
    <source>
        <dbReference type="ARBA" id="ARBA00023284"/>
    </source>
</evidence>
<dbReference type="PROSITE" id="PS51318">
    <property type="entry name" value="TAT"/>
    <property type="match status" value="1"/>
</dbReference>
<keyword evidence="3" id="KW-0676">Redox-active center</keyword>
<dbReference type="InterPro" id="IPR013766">
    <property type="entry name" value="Thioredoxin_domain"/>
</dbReference>
<dbReference type="Gene3D" id="3.40.30.10">
    <property type="entry name" value="Glutaredoxin"/>
    <property type="match status" value="1"/>
</dbReference>
<dbReference type="InterPro" id="IPR013740">
    <property type="entry name" value="Redoxin"/>
</dbReference>
<dbReference type="GO" id="GO:0016853">
    <property type="term" value="F:isomerase activity"/>
    <property type="evidence" value="ECO:0007669"/>
    <property type="project" value="UniProtKB-KW"/>
</dbReference>
<evidence type="ECO:0000259" key="5">
    <source>
        <dbReference type="PROSITE" id="PS51352"/>
    </source>
</evidence>
<evidence type="ECO:0000256" key="2">
    <source>
        <dbReference type="ARBA" id="ARBA00022748"/>
    </source>
</evidence>
<dbReference type="Proteomes" id="UP001180453">
    <property type="component" value="Unassembled WGS sequence"/>
</dbReference>
<dbReference type="CDD" id="cd02966">
    <property type="entry name" value="TlpA_like_family"/>
    <property type="match status" value="1"/>
</dbReference>
<evidence type="ECO:0000256" key="4">
    <source>
        <dbReference type="SAM" id="SignalP"/>
    </source>
</evidence>